<name>A0ABR1FQV5_AURAN</name>
<proteinExistence type="predicted"/>
<dbReference type="Proteomes" id="UP001363151">
    <property type="component" value="Unassembled WGS sequence"/>
</dbReference>
<dbReference type="SUPFAM" id="SSF57850">
    <property type="entry name" value="RING/U-box"/>
    <property type="match status" value="1"/>
</dbReference>
<dbReference type="PANTHER" id="PTHR21330">
    <property type="entry name" value="E3 SUMO-PROTEIN LIGASE NSE2"/>
    <property type="match status" value="1"/>
</dbReference>
<dbReference type="GO" id="GO:0005634">
    <property type="term" value="C:nucleus"/>
    <property type="evidence" value="ECO:0007669"/>
    <property type="project" value="UniProtKB-SubCell"/>
</dbReference>
<keyword evidence="2" id="KW-1185">Reference proteome</keyword>
<dbReference type="GO" id="GO:0016925">
    <property type="term" value="P:protein sumoylation"/>
    <property type="evidence" value="ECO:0007669"/>
    <property type="project" value="UniProtKB-UniPathway"/>
</dbReference>
<dbReference type="GO" id="GO:0008270">
    <property type="term" value="F:zinc ion binding"/>
    <property type="evidence" value="ECO:0007669"/>
    <property type="project" value="UniProtKB-KW"/>
</dbReference>
<gene>
    <name evidence="1" type="ORF">SO694_00064114</name>
</gene>
<dbReference type="PANTHER" id="PTHR21330:SF1">
    <property type="entry name" value="E3 SUMO-PROTEIN LIGASE NSE2"/>
    <property type="match status" value="1"/>
</dbReference>
<dbReference type="GO" id="GO:0030915">
    <property type="term" value="C:Smc5-Smc6 complex"/>
    <property type="evidence" value="ECO:0007669"/>
    <property type="project" value="InterPro"/>
</dbReference>
<protein>
    <submittedName>
        <fullName evidence="1">Uncharacterized protein</fullName>
    </submittedName>
</protein>
<comment type="caution">
    <text evidence="1">The sequence shown here is derived from an EMBL/GenBank/DDBJ whole genome shotgun (WGS) entry which is preliminary data.</text>
</comment>
<dbReference type="GO" id="GO:0061665">
    <property type="term" value="F:SUMO ligase activity"/>
    <property type="evidence" value="ECO:0007669"/>
    <property type="project" value="TreeGrafter"/>
</dbReference>
<evidence type="ECO:0000313" key="2">
    <source>
        <dbReference type="Proteomes" id="UP001363151"/>
    </source>
</evidence>
<dbReference type="InterPro" id="IPR004181">
    <property type="entry name" value="Znf_MIZ"/>
</dbReference>
<dbReference type="Gene3D" id="3.30.40.10">
    <property type="entry name" value="Zinc/RING finger domain, C3HC4 (zinc finger)"/>
    <property type="match status" value="1"/>
</dbReference>
<accession>A0ABR1FQV5</accession>
<dbReference type="InterPro" id="IPR013083">
    <property type="entry name" value="Znf_RING/FYVE/PHD"/>
</dbReference>
<sequence length="252" mass="27514">MAAHADKYQRVAVSSAMTKIAAKSDSFYEDGNTLRATIVQFAKDINGLDVSAAAKKTAMESLMDTMRTSLSTKHEIDAFLAAMKKLQDEAANGDFDDCDDDFLDVVSKALQAQIAAYGAPDVELDGQFKKMRKVCAPVLGGGDDDSDEEIQVDETQADQEADFKCPITTGLFVDPMISKTCGHTFSKKAAMSYFHKTIPKKCAVFGCAQLLTQADLKKDKEKEVALKSYQAKMKRAAASQRDAVEMDDDDDE</sequence>
<dbReference type="InterPro" id="IPR026846">
    <property type="entry name" value="Nse2(Mms21)"/>
</dbReference>
<dbReference type="KEGG" id="aaf:AURANDRAFT_61757"/>
<dbReference type="Pfam" id="PF11789">
    <property type="entry name" value="zf-Nse"/>
    <property type="match status" value="1"/>
</dbReference>
<dbReference type="EMBL" id="JBBJCI010000289">
    <property type="protein sequence ID" value="KAK7235855.1"/>
    <property type="molecule type" value="Genomic_DNA"/>
</dbReference>
<dbReference type="CDD" id="cd16651">
    <property type="entry name" value="SPL-RING_NSE2"/>
    <property type="match status" value="1"/>
</dbReference>
<evidence type="ECO:0000313" key="1">
    <source>
        <dbReference type="EMBL" id="KAK7235855.1"/>
    </source>
</evidence>
<reference evidence="1 2" key="1">
    <citation type="submission" date="2024-03" db="EMBL/GenBank/DDBJ databases">
        <title>Aureococcus anophagefferens CCMP1851 and Kratosvirus quantuckense: Draft genome of a second virus-susceptible host strain in the model system.</title>
        <authorList>
            <person name="Chase E."/>
            <person name="Truchon A.R."/>
            <person name="Schepens W."/>
            <person name="Wilhelm S.W."/>
        </authorList>
    </citation>
    <scope>NUCLEOTIDE SEQUENCE [LARGE SCALE GENOMIC DNA]</scope>
    <source>
        <strain evidence="1 2">CCMP1851</strain>
    </source>
</reference>
<organism evidence="1 2">
    <name type="scientific">Aureococcus anophagefferens</name>
    <name type="common">Harmful bloom alga</name>
    <dbReference type="NCBI Taxonomy" id="44056"/>
    <lineage>
        <taxon>Eukaryota</taxon>
        <taxon>Sar</taxon>
        <taxon>Stramenopiles</taxon>
        <taxon>Ochrophyta</taxon>
        <taxon>Pelagophyceae</taxon>
        <taxon>Pelagomonadales</taxon>
        <taxon>Pelagomonadaceae</taxon>
        <taxon>Aureococcus</taxon>
    </lineage>
</organism>
<dbReference type="GO" id="GO:0000724">
    <property type="term" value="P:double-strand break repair via homologous recombination"/>
    <property type="evidence" value="ECO:0007669"/>
    <property type="project" value="InterPro"/>
</dbReference>